<proteinExistence type="inferred from homology"/>
<protein>
    <submittedName>
        <fullName evidence="10">Dipeptide transport system permease protein DppC</fullName>
    </submittedName>
</protein>
<evidence type="ECO:0000256" key="1">
    <source>
        <dbReference type="ARBA" id="ARBA00004651"/>
    </source>
</evidence>
<dbReference type="EMBL" id="MLBF01000002">
    <property type="protein sequence ID" value="OLN33702.1"/>
    <property type="molecule type" value="Genomic_DNA"/>
</dbReference>
<dbReference type="AlphaFoldDB" id="A0A1Q8R278"/>
<dbReference type="PROSITE" id="PS50928">
    <property type="entry name" value="ABC_TM1"/>
    <property type="match status" value="1"/>
</dbReference>
<reference evidence="10 11" key="1">
    <citation type="submission" date="2016-09" db="EMBL/GenBank/DDBJ databases">
        <title>Complete genome of Desulfosporosinus sp. OL.</title>
        <authorList>
            <person name="Mardanov A."/>
            <person name="Beletsky A."/>
            <person name="Panova A."/>
            <person name="Karnachuk O."/>
            <person name="Ravin N."/>
        </authorList>
    </citation>
    <scope>NUCLEOTIDE SEQUENCE [LARGE SCALE GENOMIC DNA]</scope>
    <source>
        <strain evidence="10 11">OL</strain>
    </source>
</reference>
<feature type="transmembrane region" description="Helical" evidence="8">
    <location>
        <begin position="214"/>
        <end position="239"/>
    </location>
</feature>
<keyword evidence="6 8" id="KW-0472">Membrane</keyword>
<name>A0A1Q8R278_9FIRM</name>
<keyword evidence="2 8" id="KW-0813">Transport</keyword>
<evidence type="ECO:0000256" key="6">
    <source>
        <dbReference type="ARBA" id="ARBA00023136"/>
    </source>
</evidence>
<keyword evidence="11" id="KW-1185">Reference proteome</keyword>
<keyword evidence="3" id="KW-1003">Cell membrane</keyword>
<evidence type="ECO:0000259" key="9">
    <source>
        <dbReference type="PROSITE" id="PS50928"/>
    </source>
</evidence>
<comment type="similarity">
    <text evidence="7">Belongs to the binding-protein-dependent transport system permease family. OppBC subfamily.</text>
</comment>
<gene>
    <name evidence="10" type="ORF">DSOL_0412</name>
</gene>
<dbReference type="RefSeq" id="WP_075363223.1">
    <property type="nucleotide sequence ID" value="NZ_MLBF01000002.1"/>
</dbReference>
<dbReference type="PANTHER" id="PTHR43386">
    <property type="entry name" value="OLIGOPEPTIDE TRANSPORT SYSTEM PERMEASE PROTEIN APPC"/>
    <property type="match status" value="1"/>
</dbReference>
<evidence type="ECO:0000256" key="4">
    <source>
        <dbReference type="ARBA" id="ARBA00022692"/>
    </source>
</evidence>
<dbReference type="Gene3D" id="1.10.3720.10">
    <property type="entry name" value="MetI-like"/>
    <property type="match status" value="1"/>
</dbReference>
<dbReference type="STRING" id="1888891.DSOL_0412"/>
<dbReference type="InterPro" id="IPR025966">
    <property type="entry name" value="OppC_N"/>
</dbReference>
<dbReference type="CDD" id="cd06261">
    <property type="entry name" value="TM_PBP2"/>
    <property type="match status" value="1"/>
</dbReference>
<evidence type="ECO:0000256" key="5">
    <source>
        <dbReference type="ARBA" id="ARBA00022989"/>
    </source>
</evidence>
<comment type="caution">
    <text evidence="10">The sequence shown here is derived from an EMBL/GenBank/DDBJ whole genome shotgun (WGS) entry which is preliminary data.</text>
</comment>
<dbReference type="Pfam" id="PF12911">
    <property type="entry name" value="OppC_N"/>
    <property type="match status" value="1"/>
</dbReference>
<evidence type="ECO:0000256" key="8">
    <source>
        <dbReference type="RuleBase" id="RU363032"/>
    </source>
</evidence>
<dbReference type="PANTHER" id="PTHR43386:SF1">
    <property type="entry name" value="D,D-DIPEPTIDE TRANSPORT SYSTEM PERMEASE PROTEIN DDPC-RELATED"/>
    <property type="match status" value="1"/>
</dbReference>
<keyword evidence="5 8" id="KW-1133">Transmembrane helix</keyword>
<feature type="transmembrane region" description="Helical" evidence="8">
    <location>
        <begin position="97"/>
        <end position="123"/>
    </location>
</feature>
<feature type="transmembrane region" description="Helical" evidence="8">
    <location>
        <begin position="32"/>
        <end position="54"/>
    </location>
</feature>
<evidence type="ECO:0000256" key="2">
    <source>
        <dbReference type="ARBA" id="ARBA00022448"/>
    </source>
</evidence>
<sequence length="295" mass="32031">MSTDTDAVKTNELYETSSPLHDMWVRLKRNKLALFGLFLVVSLVVIAILAGIIAPYDPVQIALKESLKPPSSAHLMGTDVLGRDVFSRIIYGTRASLVIGVVATSISLVIGVVIGAISGYYGGWIDSIMMRITDIFFAFPFFLLAIAIMTFLGPSFINVFIALGIVGWTNYARLVRGQVISVKESDYVEAAHAVGAKDLRIIWKHVLPNTLAPIIVYTTMNVGGVILSEAGLSFLGIGVQPPAPSWGLMLSEASNFIFNAPWMVIWPGVAIFLTVLGYNLLGDGLRDALDPRMKQ</sequence>
<evidence type="ECO:0000313" key="10">
    <source>
        <dbReference type="EMBL" id="OLN33702.1"/>
    </source>
</evidence>
<dbReference type="Pfam" id="PF00528">
    <property type="entry name" value="BPD_transp_1"/>
    <property type="match status" value="1"/>
</dbReference>
<feature type="domain" description="ABC transmembrane type-1" evidence="9">
    <location>
        <begin position="93"/>
        <end position="282"/>
    </location>
</feature>
<evidence type="ECO:0000256" key="7">
    <source>
        <dbReference type="ARBA" id="ARBA00024202"/>
    </source>
</evidence>
<dbReference type="GO" id="GO:0005886">
    <property type="term" value="C:plasma membrane"/>
    <property type="evidence" value="ECO:0007669"/>
    <property type="project" value="UniProtKB-SubCell"/>
</dbReference>
<dbReference type="NCBIfam" id="NF045474">
    <property type="entry name" value="Opp2C"/>
    <property type="match status" value="1"/>
</dbReference>
<dbReference type="SUPFAM" id="SSF161098">
    <property type="entry name" value="MetI-like"/>
    <property type="match status" value="1"/>
</dbReference>
<keyword evidence="4 8" id="KW-0812">Transmembrane</keyword>
<dbReference type="Proteomes" id="UP000186102">
    <property type="component" value="Unassembled WGS sequence"/>
</dbReference>
<comment type="subcellular location">
    <subcellularLocation>
        <location evidence="1 8">Cell membrane</location>
        <topology evidence="1 8">Multi-pass membrane protein</topology>
    </subcellularLocation>
</comment>
<evidence type="ECO:0000313" key="11">
    <source>
        <dbReference type="Proteomes" id="UP000186102"/>
    </source>
</evidence>
<accession>A0A1Q8R278</accession>
<dbReference type="GO" id="GO:0055085">
    <property type="term" value="P:transmembrane transport"/>
    <property type="evidence" value="ECO:0007669"/>
    <property type="project" value="InterPro"/>
</dbReference>
<dbReference type="InterPro" id="IPR053385">
    <property type="entry name" value="ABC_transport_permease"/>
</dbReference>
<dbReference type="InterPro" id="IPR035906">
    <property type="entry name" value="MetI-like_sf"/>
</dbReference>
<dbReference type="InterPro" id="IPR000515">
    <property type="entry name" value="MetI-like"/>
</dbReference>
<feature type="transmembrane region" description="Helical" evidence="8">
    <location>
        <begin position="260"/>
        <end position="281"/>
    </location>
</feature>
<dbReference type="InterPro" id="IPR050366">
    <property type="entry name" value="BP-dependent_transpt_permease"/>
</dbReference>
<organism evidence="10 11">
    <name type="scientific">Desulfosporosinus metallidurans</name>
    <dbReference type="NCBI Taxonomy" id="1888891"/>
    <lineage>
        <taxon>Bacteria</taxon>
        <taxon>Bacillati</taxon>
        <taxon>Bacillota</taxon>
        <taxon>Clostridia</taxon>
        <taxon>Eubacteriales</taxon>
        <taxon>Desulfitobacteriaceae</taxon>
        <taxon>Desulfosporosinus</taxon>
    </lineage>
</organism>
<evidence type="ECO:0000256" key="3">
    <source>
        <dbReference type="ARBA" id="ARBA00022475"/>
    </source>
</evidence>
<feature type="transmembrane region" description="Helical" evidence="8">
    <location>
        <begin position="135"/>
        <end position="168"/>
    </location>
</feature>